<feature type="transmembrane region" description="Helical" evidence="9">
    <location>
        <begin position="37"/>
        <end position="62"/>
    </location>
</feature>
<evidence type="ECO:0000256" key="9">
    <source>
        <dbReference type="RuleBase" id="RU362122"/>
    </source>
</evidence>
<comment type="subcellular location">
    <subcellularLocation>
        <location evidence="1 9">Cell membrane</location>
        <topology evidence="1 9">Multi-pass membrane protein</topology>
    </subcellularLocation>
</comment>
<feature type="transmembrane region" description="Helical" evidence="9">
    <location>
        <begin position="186"/>
        <end position="207"/>
    </location>
</feature>
<feature type="transmembrane region" description="Helical" evidence="9">
    <location>
        <begin position="407"/>
        <end position="427"/>
    </location>
</feature>
<feature type="transmembrane region" description="Helical" evidence="9">
    <location>
        <begin position="277"/>
        <end position="302"/>
    </location>
</feature>
<feature type="transmembrane region" description="Helical" evidence="9">
    <location>
        <begin position="146"/>
        <end position="166"/>
    </location>
</feature>
<dbReference type="Proteomes" id="UP000036867">
    <property type="component" value="Unassembled WGS sequence"/>
</dbReference>
<feature type="transmembrane region" description="Helical" evidence="9">
    <location>
        <begin position="314"/>
        <end position="336"/>
    </location>
</feature>
<evidence type="ECO:0000256" key="5">
    <source>
        <dbReference type="ARBA" id="ARBA00022692"/>
    </source>
</evidence>
<dbReference type="OrthoDB" id="9783920at2"/>
<reference evidence="11" key="1">
    <citation type="submission" date="2015-08" db="EMBL/GenBank/DDBJ databases">
        <title>Fjat-10028 dsm 16317.</title>
        <authorList>
            <person name="Liu B."/>
            <person name="Wang J."/>
            <person name="Zhu Y."/>
            <person name="Liu G."/>
            <person name="Chen Q."/>
            <person name="Chen Z."/>
            <person name="Lan J."/>
            <person name="Che J."/>
            <person name="Ge C."/>
            <person name="Shi H."/>
            <person name="Pan Z."/>
            <person name="Liu X."/>
        </authorList>
    </citation>
    <scope>NUCLEOTIDE SEQUENCE [LARGE SCALE GENOMIC DNA]</scope>
    <source>
        <strain evidence="11">DSM 16317</strain>
    </source>
</reference>
<feature type="transmembrane region" description="Helical" evidence="9">
    <location>
        <begin position="115"/>
        <end position="134"/>
    </location>
</feature>
<feature type="transmembrane region" description="Helical" evidence="9">
    <location>
        <begin position="366"/>
        <end position="387"/>
    </location>
</feature>
<dbReference type="AlphaFoldDB" id="A0A0M0LEX4"/>
<dbReference type="GO" id="GO:0015818">
    <property type="term" value="P:isoleucine transport"/>
    <property type="evidence" value="ECO:0007669"/>
    <property type="project" value="TreeGrafter"/>
</dbReference>
<dbReference type="PANTHER" id="PTHR30588">
    <property type="entry name" value="BRANCHED-CHAIN AMINO ACID TRANSPORT SYSTEM 2 CARRIER PROTEIN"/>
    <property type="match status" value="1"/>
</dbReference>
<evidence type="ECO:0000256" key="7">
    <source>
        <dbReference type="ARBA" id="ARBA00022989"/>
    </source>
</evidence>
<dbReference type="PANTHER" id="PTHR30588:SF0">
    <property type="entry name" value="BRANCHED-CHAIN AMINO ACID PERMEASE BRNQ"/>
    <property type="match status" value="1"/>
</dbReference>
<comment type="caution">
    <text evidence="10">The sequence shown here is derived from an EMBL/GenBank/DDBJ whole genome shotgun (WGS) entry which is preliminary data.</text>
</comment>
<dbReference type="RefSeq" id="WP_053417829.1">
    <property type="nucleotide sequence ID" value="NZ_LILB01000005.1"/>
</dbReference>
<keyword evidence="3 9" id="KW-0813">Transport</keyword>
<keyword evidence="4" id="KW-1003">Cell membrane</keyword>
<organism evidence="10 11">
    <name type="scientific">Viridibacillus arvi</name>
    <dbReference type="NCBI Taxonomy" id="263475"/>
    <lineage>
        <taxon>Bacteria</taxon>
        <taxon>Bacillati</taxon>
        <taxon>Bacillota</taxon>
        <taxon>Bacilli</taxon>
        <taxon>Bacillales</taxon>
        <taxon>Caryophanaceae</taxon>
        <taxon>Viridibacillus</taxon>
    </lineage>
</organism>
<dbReference type="GO" id="GO:0005886">
    <property type="term" value="C:plasma membrane"/>
    <property type="evidence" value="ECO:0007669"/>
    <property type="project" value="UniProtKB-SubCell"/>
</dbReference>
<accession>A0A0M0LEX4</accession>
<feature type="transmembrane region" description="Helical" evidence="9">
    <location>
        <begin position="228"/>
        <end position="248"/>
    </location>
</feature>
<dbReference type="PATRIC" id="fig|263475.3.peg.4293"/>
<feature type="transmembrane region" description="Helical" evidence="9">
    <location>
        <begin position="74"/>
        <end position="95"/>
    </location>
</feature>
<name>A0A0M0LEX4_9BACL</name>
<dbReference type="InterPro" id="IPR004685">
    <property type="entry name" value="Brnchd-chn_aa_trnsp_Livcs"/>
</dbReference>
<comment type="function">
    <text evidence="9">Component of the transport system for branched-chain amino acids.</text>
</comment>
<dbReference type="GO" id="GO:0015190">
    <property type="term" value="F:L-leucine transmembrane transporter activity"/>
    <property type="evidence" value="ECO:0007669"/>
    <property type="project" value="TreeGrafter"/>
</dbReference>
<dbReference type="Pfam" id="PF05525">
    <property type="entry name" value="Branch_AA_trans"/>
    <property type="match status" value="1"/>
</dbReference>
<dbReference type="NCBIfam" id="TIGR00796">
    <property type="entry name" value="livcs"/>
    <property type="match status" value="1"/>
</dbReference>
<evidence type="ECO:0000256" key="4">
    <source>
        <dbReference type="ARBA" id="ARBA00022475"/>
    </source>
</evidence>
<sequence>MKKSTTLFIGLMLFSMFFGAGNLIFPPFLGANAGTNFPLAITGFIVTAVGLPLLVLTALSFVQGGVRSLASRVHPIFGIVFTIIVYLSIGPFLAIPRNATLAYEMGLKPFISDSPFALIGFTALFFLLVFLVSLNQSKMMDLMGKIITPLLLLSMVILVVVGFVRLQNGALAPATTEYAQYPFLKGFLEGYNTMDALAALAFGIVILTTLKQQGATEGKMLRREMLKAGLLAGSLLAVVYCSLGYIGVKMAGTSTFENGSDILSSASYLLFGQWGNLLLGIIFVLACFTTCVGLVSACSNYFNSLVPKFSYKKISLFFSLIGFGLANFGLSTILLVSVPFLVAAYSLTIVLIVISLFHPLFKGSSYVYVSAMTLTGIVALYDGLKAFGFTFGVVDKYMSYLPFADLGLGWIIPAIVGTAIGFCIYLIKGDSSVIVSKPVEK</sequence>
<dbReference type="GO" id="GO:0015820">
    <property type="term" value="P:L-leucine transport"/>
    <property type="evidence" value="ECO:0007669"/>
    <property type="project" value="TreeGrafter"/>
</dbReference>
<evidence type="ECO:0000256" key="2">
    <source>
        <dbReference type="ARBA" id="ARBA00008540"/>
    </source>
</evidence>
<dbReference type="EMBL" id="LILB01000005">
    <property type="protein sequence ID" value="KOO49655.1"/>
    <property type="molecule type" value="Genomic_DNA"/>
</dbReference>
<evidence type="ECO:0000313" key="10">
    <source>
        <dbReference type="EMBL" id="KOO49655.1"/>
    </source>
</evidence>
<proteinExistence type="inferred from homology"/>
<evidence type="ECO:0000256" key="1">
    <source>
        <dbReference type="ARBA" id="ARBA00004651"/>
    </source>
</evidence>
<keyword evidence="7 9" id="KW-1133">Transmembrane helix</keyword>
<keyword evidence="6 9" id="KW-0029">Amino-acid transport</keyword>
<keyword evidence="5 9" id="KW-0812">Transmembrane</keyword>
<keyword evidence="8 9" id="KW-0472">Membrane</keyword>
<protein>
    <recommendedName>
        <fullName evidence="9">Branched-chain amino acid transport system carrier protein</fullName>
    </recommendedName>
</protein>
<gene>
    <name evidence="10" type="ORF">AMD00_15095</name>
</gene>
<evidence type="ECO:0000256" key="6">
    <source>
        <dbReference type="ARBA" id="ARBA00022970"/>
    </source>
</evidence>
<dbReference type="GO" id="GO:0015188">
    <property type="term" value="F:L-isoleucine transmembrane transporter activity"/>
    <property type="evidence" value="ECO:0007669"/>
    <property type="project" value="TreeGrafter"/>
</dbReference>
<feature type="transmembrane region" description="Helical" evidence="9">
    <location>
        <begin position="7"/>
        <end position="25"/>
    </location>
</feature>
<dbReference type="GO" id="GO:0005304">
    <property type="term" value="F:L-valine transmembrane transporter activity"/>
    <property type="evidence" value="ECO:0007669"/>
    <property type="project" value="TreeGrafter"/>
</dbReference>
<comment type="similarity">
    <text evidence="2 9">Belongs to the branched chain amino acid transporter family.</text>
</comment>
<feature type="transmembrane region" description="Helical" evidence="9">
    <location>
        <begin position="342"/>
        <end position="361"/>
    </location>
</feature>
<evidence type="ECO:0000256" key="3">
    <source>
        <dbReference type="ARBA" id="ARBA00022448"/>
    </source>
</evidence>
<evidence type="ECO:0000256" key="8">
    <source>
        <dbReference type="ARBA" id="ARBA00023136"/>
    </source>
</evidence>
<dbReference type="GeneID" id="301137423"/>
<keyword evidence="11" id="KW-1185">Reference proteome</keyword>
<evidence type="ECO:0000313" key="11">
    <source>
        <dbReference type="Proteomes" id="UP000036867"/>
    </source>
</evidence>